<evidence type="ECO:0000313" key="2">
    <source>
        <dbReference type="EMBL" id="MBD1384883.1"/>
    </source>
</evidence>
<reference evidence="2 3" key="1">
    <citation type="submission" date="2020-09" db="EMBL/GenBank/DDBJ databases">
        <title>Novel species of Mucilaginibacter isolated from a glacier on the Tibetan Plateau.</title>
        <authorList>
            <person name="Liu Q."/>
            <person name="Xin Y.-H."/>
        </authorList>
    </citation>
    <scope>NUCLEOTIDE SEQUENCE [LARGE SCALE GENOMIC DNA]</scope>
    <source>
        <strain evidence="2 3">CGMCC 1.13878</strain>
    </source>
</reference>
<comment type="caution">
    <text evidence="2">The sequence shown here is derived from an EMBL/GenBank/DDBJ whole genome shotgun (WGS) entry which is preliminary data.</text>
</comment>
<proteinExistence type="predicted"/>
<evidence type="ECO:0000256" key="1">
    <source>
        <dbReference type="SAM" id="Phobius"/>
    </source>
</evidence>
<feature type="transmembrane region" description="Helical" evidence="1">
    <location>
        <begin position="87"/>
        <end position="103"/>
    </location>
</feature>
<feature type="transmembrane region" description="Helical" evidence="1">
    <location>
        <begin position="132"/>
        <end position="149"/>
    </location>
</feature>
<keyword evidence="1" id="KW-1133">Transmembrane helix</keyword>
<name>A0ABR7X2Q9_9SPHI</name>
<dbReference type="EMBL" id="JACWMW010000001">
    <property type="protein sequence ID" value="MBD1384883.1"/>
    <property type="molecule type" value="Genomic_DNA"/>
</dbReference>
<dbReference type="Pfam" id="PF20221">
    <property type="entry name" value="DUF6580"/>
    <property type="match status" value="1"/>
</dbReference>
<evidence type="ECO:0008006" key="4">
    <source>
        <dbReference type="Google" id="ProtNLM"/>
    </source>
</evidence>
<keyword evidence="3" id="KW-1185">Reference proteome</keyword>
<evidence type="ECO:0000313" key="3">
    <source>
        <dbReference type="Proteomes" id="UP000618754"/>
    </source>
</evidence>
<feature type="transmembrane region" description="Helical" evidence="1">
    <location>
        <begin position="54"/>
        <end position="75"/>
    </location>
</feature>
<accession>A0ABR7X2Q9</accession>
<sequence length="188" mass="21172">MASQKTNTRTTVLMLMIIVSVAMRIVTLEFQWLSNFTPIGAVALFGGTYFNDKWKAYAVVLASIFLSNIPINYFYFHKIMLFSVGDLWMYGCFALIIFAGTLIKKLTVYNIVLVVILPVLIHWLIMDLPWITSYPTTLAGYGASLVAAIPFEKNMLFGDLLFGAILFGGFELAKSKYTVLQEKRQLAL</sequence>
<dbReference type="InterPro" id="IPR046487">
    <property type="entry name" value="DUF6580"/>
</dbReference>
<keyword evidence="1" id="KW-0812">Transmembrane</keyword>
<organism evidence="2 3">
    <name type="scientific">Mucilaginibacter rigui</name>
    <dbReference type="NCBI Taxonomy" id="534635"/>
    <lineage>
        <taxon>Bacteria</taxon>
        <taxon>Pseudomonadati</taxon>
        <taxon>Bacteroidota</taxon>
        <taxon>Sphingobacteriia</taxon>
        <taxon>Sphingobacteriales</taxon>
        <taxon>Sphingobacteriaceae</taxon>
        <taxon>Mucilaginibacter</taxon>
    </lineage>
</organism>
<protein>
    <recommendedName>
        <fullName evidence="4">DUF1097 domain-containing protein</fullName>
    </recommendedName>
</protein>
<dbReference type="Proteomes" id="UP000618754">
    <property type="component" value="Unassembled WGS sequence"/>
</dbReference>
<dbReference type="RefSeq" id="WP_191174726.1">
    <property type="nucleotide sequence ID" value="NZ_JACWMW010000001.1"/>
</dbReference>
<feature type="transmembrane region" description="Helical" evidence="1">
    <location>
        <begin position="12"/>
        <end position="34"/>
    </location>
</feature>
<keyword evidence="1" id="KW-0472">Membrane</keyword>
<feature type="transmembrane region" description="Helical" evidence="1">
    <location>
        <begin position="109"/>
        <end position="125"/>
    </location>
</feature>
<feature type="transmembrane region" description="Helical" evidence="1">
    <location>
        <begin position="155"/>
        <end position="173"/>
    </location>
</feature>
<gene>
    <name evidence="2" type="ORF">IDJ75_06305</name>
</gene>